<keyword evidence="1" id="KW-0646">Protease inhibitor</keyword>
<proteinExistence type="inferred from homology"/>
<dbReference type="AlphaFoldDB" id="A0A9R0IT96"/>
<keyword evidence="3" id="KW-0722">Serine protease inhibitor</keyword>
<accession>A0A9R0IT96</accession>
<dbReference type="RefSeq" id="XP_021855178.2">
    <property type="nucleotide sequence ID" value="XM_021999486.2"/>
</dbReference>
<name>A0A9R0IT96_SPIOL</name>
<comment type="similarity">
    <text evidence="5">Belongs to the Mirabilis serine proteinase inhibitor family.</text>
</comment>
<keyword evidence="4" id="KW-1015">Disulfide bond</keyword>
<evidence type="ECO:0000256" key="2">
    <source>
        <dbReference type="ARBA" id="ARBA00022854"/>
    </source>
</evidence>
<evidence type="ECO:0000256" key="1">
    <source>
        <dbReference type="ARBA" id="ARBA00022690"/>
    </source>
</evidence>
<dbReference type="Pfam" id="PF17983">
    <property type="entry name" value="Tryp_inh"/>
    <property type="match status" value="1"/>
</dbReference>
<keyword evidence="7" id="KW-1185">Reference proteome</keyword>
<dbReference type="GeneID" id="110794511"/>
<evidence type="ECO:0000313" key="8">
    <source>
        <dbReference type="RefSeq" id="XP_021855178.2"/>
    </source>
</evidence>
<dbReference type="Proteomes" id="UP000813463">
    <property type="component" value="Chromosome 5"/>
</dbReference>
<sequence>MSKTNTLLKYYQILSQKCLANIMSFSKFAVFALFMLATSGVIDAKYQPRSSGSIMTEELLEAEVKALASLREVERAVIASKLKQNLMMRTTEDNCIKSGTICSGFGPPEQCCSGACVPHPIIKMFVCQ</sequence>
<dbReference type="InterPro" id="IPR040875">
    <property type="entry name" value="Tryp_inh"/>
</dbReference>
<reference evidence="8" key="2">
    <citation type="submission" date="2025-08" db="UniProtKB">
        <authorList>
            <consortium name="RefSeq"/>
        </authorList>
    </citation>
    <scope>IDENTIFICATION</scope>
    <source>
        <tissue evidence="8">Leaf</tissue>
    </source>
</reference>
<protein>
    <recommendedName>
        <fullName evidence="6">Trypsin inhibitor domain-containing protein</fullName>
    </recommendedName>
</protein>
<evidence type="ECO:0000256" key="4">
    <source>
        <dbReference type="ARBA" id="ARBA00023157"/>
    </source>
</evidence>
<feature type="domain" description="Trypsin inhibitor" evidence="6">
    <location>
        <begin position="95"/>
        <end position="127"/>
    </location>
</feature>
<reference evidence="7" key="1">
    <citation type="journal article" date="2021" name="Nat. Commun.">
        <title>Genomic analyses provide insights into spinach domestication and the genetic basis of agronomic traits.</title>
        <authorList>
            <person name="Cai X."/>
            <person name="Sun X."/>
            <person name="Xu C."/>
            <person name="Sun H."/>
            <person name="Wang X."/>
            <person name="Ge C."/>
            <person name="Zhang Z."/>
            <person name="Wang Q."/>
            <person name="Fei Z."/>
            <person name="Jiao C."/>
            <person name="Wang Q."/>
        </authorList>
    </citation>
    <scope>NUCLEOTIDE SEQUENCE [LARGE SCALE GENOMIC DNA]</scope>
    <source>
        <strain evidence="7">cv. Varoflay</strain>
    </source>
</reference>
<keyword evidence="2" id="KW-0960">Knottin</keyword>
<evidence type="ECO:0000256" key="5">
    <source>
        <dbReference type="ARBA" id="ARBA00024337"/>
    </source>
</evidence>
<organism evidence="7 8">
    <name type="scientific">Spinacia oleracea</name>
    <name type="common">Spinach</name>
    <dbReference type="NCBI Taxonomy" id="3562"/>
    <lineage>
        <taxon>Eukaryota</taxon>
        <taxon>Viridiplantae</taxon>
        <taxon>Streptophyta</taxon>
        <taxon>Embryophyta</taxon>
        <taxon>Tracheophyta</taxon>
        <taxon>Spermatophyta</taxon>
        <taxon>Magnoliopsida</taxon>
        <taxon>eudicotyledons</taxon>
        <taxon>Gunneridae</taxon>
        <taxon>Pentapetalae</taxon>
        <taxon>Caryophyllales</taxon>
        <taxon>Chenopodiaceae</taxon>
        <taxon>Chenopodioideae</taxon>
        <taxon>Anserineae</taxon>
        <taxon>Spinacia</taxon>
    </lineage>
</organism>
<dbReference type="KEGG" id="soe:110794511"/>
<gene>
    <name evidence="8" type="primary">LOC110794511</name>
</gene>
<dbReference type="GO" id="GO:0004867">
    <property type="term" value="F:serine-type endopeptidase inhibitor activity"/>
    <property type="evidence" value="ECO:0007669"/>
    <property type="project" value="UniProtKB-KW"/>
</dbReference>
<evidence type="ECO:0000259" key="6">
    <source>
        <dbReference type="Pfam" id="PF17983"/>
    </source>
</evidence>
<evidence type="ECO:0000313" key="7">
    <source>
        <dbReference type="Proteomes" id="UP000813463"/>
    </source>
</evidence>
<evidence type="ECO:0000256" key="3">
    <source>
        <dbReference type="ARBA" id="ARBA00022900"/>
    </source>
</evidence>